<dbReference type="RefSeq" id="WP_129650911.1">
    <property type="nucleotide sequence ID" value="NZ_JBBMFL010000001.1"/>
</dbReference>
<evidence type="ECO:0000256" key="1">
    <source>
        <dbReference type="SAM" id="Phobius"/>
    </source>
</evidence>
<gene>
    <name evidence="3" type="ORF">WMO46_00400</name>
</gene>
<evidence type="ECO:0000256" key="2">
    <source>
        <dbReference type="SAM" id="SignalP"/>
    </source>
</evidence>
<evidence type="ECO:0008006" key="5">
    <source>
        <dbReference type="Google" id="ProtNLM"/>
    </source>
</evidence>
<keyword evidence="2" id="KW-0732">Signal</keyword>
<dbReference type="EMBL" id="JBBMFL010000001">
    <property type="protein sequence ID" value="MEQ2543411.1"/>
    <property type="molecule type" value="Genomic_DNA"/>
</dbReference>
<comment type="caution">
    <text evidence="3">The sequence shown here is derived from an EMBL/GenBank/DDBJ whole genome shotgun (WGS) entry which is preliminary data.</text>
</comment>
<proteinExistence type="predicted"/>
<keyword evidence="1" id="KW-0812">Transmembrane</keyword>
<keyword evidence="4" id="KW-1185">Reference proteome</keyword>
<evidence type="ECO:0000313" key="4">
    <source>
        <dbReference type="Proteomes" id="UP001460202"/>
    </source>
</evidence>
<accession>A0ABV1GSP1</accession>
<dbReference type="Proteomes" id="UP001460202">
    <property type="component" value="Unassembled WGS sequence"/>
</dbReference>
<keyword evidence="1" id="KW-0472">Membrane</keyword>
<dbReference type="PROSITE" id="PS51257">
    <property type="entry name" value="PROKAR_LIPOPROTEIN"/>
    <property type="match status" value="1"/>
</dbReference>
<sequence>MNGWMKLAAAFFAAASLTGCSLLKVAVATGDPLSKEEMNVRTMTRGFYYDMAGEVARAADSIASLSPDVNTRVAAVRWKIRATRAGVNAAMQGIPDVALADMWILCRRMNDAFSAAPDSLLFGPRSGIARDAVRRLDLRAGRLARQVLPADRYDLMASFVEEYVRKNPASEGDETDNTTLAWLEYLRDNGVEHAYATGSIAEVLADVNDRLSGQTRQMSNSIGWSKDIFEMRLEQDSLRLQVGAQLDSLERSFNRIVVVAEHVPEISDRVLEELNRQVTQLIGTMNASIDNAFAGFDRQRDELQRYVTREREALVEQLRQTGDDLVRTTLDAVPGLVGKVLLYLVLALAVLIGGPFALGFWLGGVRQRAKSRIKDEELKMKN</sequence>
<protein>
    <recommendedName>
        <fullName evidence="5">DUF4349 domain-containing protein</fullName>
    </recommendedName>
</protein>
<name>A0ABV1GSP1_9BACT</name>
<reference evidence="3 4" key="1">
    <citation type="submission" date="2024-03" db="EMBL/GenBank/DDBJ databases">
        <title>Human intestinal bacterial collection.</title>
        <authorList>
            <person name="Pauvert C."/>
            <person name="Hitch T.C.A."/>
            <person name="Clavel T."/>
        </authorList>
    </citation>
    <scope>NUCLEOTIDE SEQUENCE [LARGE SCALE GENOMIC DNA]</scope>
    <source>
        <strain evidence="3 4">CLA-KB-H122</strain>
    </source>
</reference>
<keyword evidence="1" id="KW-1133">Transmembrane helix</keyword>
<organism evidence="3 4">
    <name type="scientific">Alistipes intestinihominis</name>
    <dbReference type="NCBI Taxonomy" id="3133172"/>
    <lineage>
        <taxon>Bacteria</taxon>
        <taxon>Pseudomonadati</taxon>
        <taxon>Bacteroidota</taxon>
        <taxon>Bacteroidia</taxon>
        <taxon>Bacteroidales</taxon>
        <taxon>Rikenellaceae</taxon>
        <taxon>Alistipes</taxon>
    </lineage>
</organism>
<evidence type="ECO:0000313" key="3">
    <source>
        <dbReference type="EMBL" id="MEQ2543411.1"/>
    </source>
</evidence>
<dbReference type="GeneID" id="78179672"/>
<feature type="signal peptide" evidence="2">
    <location>
        <begin position="1"/>
        <end position="21"/>
    </location>
</feature>
<feature type="chain" id="PRO_5046671015" description="DUF4349 domain-containing protein" evidence="2">
    <location>
        <begin position="22"/>
        <end position="382"/>
    </location>
</feature>
<feature type="transmembrane region" description="Helical" evidence="1">
    <location>
        <begin position="340"/>
        <end position="362"/>
    </location>
</feature>